<name>A0AAD6X8G4_9AGAR</name>
<evidence type="ECO:0000313" key="3">
    <source>
        <dbReference type="Proteomes" id="UP001218188"/>
    </source>
</evidence>
<evidence type="ECO:0000256" key="1">
    <source>
        <dbReference type="SAM" id="MobiDB-lite"/>
    </source>
</evidence>
<gene>
    <name evidence="2" type="ORF">C8F04DRAFT_1255672</name>
</gene>
<accession>A0AAD6X8G4</accession>
<protein>
    <submittedName>
        <fullName evidence="2">Uncharacterized protein</fullName>
    </submittedName>
</protein>
<evidence type="ECO:0000313" key="2">
    <source>
        <dbReference type="EMBL" id="KAJ7038751.1"/>
    </source>
</evidence>
<keyword evidence="3" id="KW-1185">Reference proteome</keyword>
<organism evidence="2 3">
    <name type="scientific">Mycena alexandri</name>
    <dbReference type="NCBI Taxonomy" id="1745969"/>
    <lineage>
        <taxon>Eukaryota</taxon>
        <taxon>Fungi</taxon>
        <taxon>Dikarya</taxon>
        <taxon>Basidiomycota</taxon>
        <taxon>Agaricomycotina</taxon>
        <taxon>Agaricomycetes</taxon>
        <taxon>Agaricomycetidae</taxon>
        <taxon>Agaricales</taxon>
        <taxon>Marasmiineae</taxon>
        <taxon>Mycenaceae</taxon>
        <taxon>Mycena</taxon>
    </lineage>
</organism>
<dbReference type="EMBL" id="JARJCM010000030">
    <property type="protein sequence ID" value="KAJ7038751.1"/>
    <property type="molecule type" value="Genomic_DNA"/>
</dbReference>
<sequence length="163" mass="18935">MPRPSRPPTREDLENGRIMNSIYSGRYNRKHKDERNGQTRERMAHLRAQDAVVSPEELEARLVARREAARKYREKNRRKLALKARQTRLAAKGAKEHEHARRILQTPESFVLANLVLVHQLARQLAYQAQQTRRHANGAKELEHARRAMHAKISGAMVLLRQS</sequence>
<dbReference type="Proteomes" id="UP001218188">
    <property type="component" value="Unassembled WGS sequence"/>
</dbReference>
<feature type="region of interest" description="Disordered" evidence="1">
    <location>
        <begin position="1"/>
        <end position="38"/>
    </location>
</feature>
<dbReference type="AlphaFoldDB" id="A0AAD6X8G4"/>
<reference evidence="2" key="1">
    <citation type="submission" date="2023-03" db="EMBL/GenBank/DDBJ databases">
        <title>Massive genome expansion in bonnet fungi (Mycena s.s.) driven by repeated elements and novel gene families across ecological guilds.</title>
        <authorList>
            <consortium name="Lawrence Berkeley National Laboratory"/>
            <person name="Harder C.B."/>
            <person name="Miyauchi S."/>
            <person name="Viragh M."/>
            <person name="Kuo A."/>
            <person name="Thoen E."/>
            <person name="Andreopoulos B."/>
            <person name="Lu D."/>
            <person name="Skrede I."/>
            <person name="Drula E."/>
            <person name="Henrissat B."/>
            <person name="Morin E."/>
            <person name="Kohler A."/>
            <person name="Barry K."/>
            <person name="LaButti K."/>
            <person name="Morin E."/>
            <person name="Salamov A."/>
            <person name="Lipzen A."/>
            <person name="Mereny Z."/>
            <person name="Hegedus B."/>
            <person name="Baldrian P."/>
            <person name="Stursova M."/>
            <person name="Weitz H."/>
            <person name="Taylor A."/>
            <person name="Grigoriev I.V."/>
            <person name="Nagy L.G."/>
            <person name="Martin F."/>
            <person name="Kauserud H."/>
        </authorList>
    </citation>
    <scope>NUCLEOTIDE SEQUENCE</scope>
    <source>
        <strain evidence="2">CBHHK200</strain>
    </source>
</reference>
<proteinExistence type="predicted"/>
<comment type="caution">
    <text evidence="2">The sequence shown here is derived from an EMBL/GenBank/DDBJ whole genome shotgun (WGS) entry which is preliminary data.</text>
</comment>